<dbReference type="RefSeq" id="WP_049952644.1">
    <property type="nucleotide sequence ID" value="NZ_CP007055.1"/>
</dbReference>
<keyword evidence="1" id="KW-0472">Membrane</keyword>
<dbReference type="Proteomes" id="UP000019024">
    <property type="component" value="Chromosome"/>
</dbReference>
<organism evidence="2 4">
    <name type="scientific">Halostagnicola larsenii XH-48</name>
    <dbReference type="NCBI Taxonomy" id="797299"/>
    <lineage>
        <taxon>Archaea</taxon>
        <taxon>Methanobacteriati</taxon>
        <taxon>Methanobacteriota</taxon>
        <taxon>Stenosarchaea group</taxon>
        <taxon>Halobacteria</taxon>
        <taxon>Halobacteriales</taxon>
        <taxon>Natrialbaceae</taxon>
        <taxon>Halostagnicola</taxon>
    </lineage>
</organism>
<keyword evidence="1" id="KW-0812">Transmembrane</keyword>
<feature type="transmembrane region" description="Helical" evidence="1">
    <location>
        <begin position="7"/>
        <end position="29"/>
    </location>
</feature>
<evidence type="ECO:0000313" key="4">
    <source>
        <dbReference type="Proteomes" id="UP000019024"/>
    </source>
</evidence>
<name>W0JUJ5_9EURY</name>
<evidence type="ECO:0000256" key="1">
    <source>
        <dbReference type="SAM" id="Phobius"/>
    </source>
</evidence>
<protein>
    <recommendedName>
        <fullName evidence="5">Holin</fullName>
    </recommendedName>
</protein>
<evidence type="ECO:0000313" key="3">
    <source>
        <dbReference type="EMBL" id="AHG00964.1"/>
    </source>
</evidence>
<dbReference type="KEGG" id="hlr:HALLA_11785"/>
<dbReference type="HOGENOM" id="CLU_2783913_0_0_2"/>
<dbReference type="EMBL" id="CP007055">
    <property type="protein sequence ID" value="AHG00964.1"/>
    <property type="molecule type" value="Genomic_DNA"/>
</dbReference>
<gene>
    <name evidence="2" type="ORF">HALLA_11785</name>
    <name evidence="3" type="ORF">HALLA_12085</name>
</gene>
<sequence>MSDWDKLIKNLVGGFAAVVITMVVIFTIAKMGESLTSQAPSWQSAALIGGVAGSAITYFFKSTTDELH</sequence>
<evidence type="ECO:0008006" key="5">
    <source>
        <dbReference type="Google" id="ProtNLM"/>
    </source>
</evidence>
<evidence type="ECO:0000313" key="2">
    <source>
        <dbReference type="EMBL" id="AHG00915.1"/>
    </source>
</evidence>
<keyword evidence="1" id="KW-1133">Transmembrane helix</keyword>
<feature type="transmembrane region" description="Helical" evidence="1">
    <location>
        <begin position="41"/>
        <end position="60"/>
    </location>
</feature>
<dbReference type="AlphaFoldDB" id="W0JUJ5"/>
<accession>W0JUJ5</accession>
<proteinExistence type="predicted"/>
<reference evidence="2 4" key="1">
    <citation type="submission" date="2014-01" db="EMBL/GenBank/DDBJ databases">
        <authorList>
            <consortium name="DOE Joint Genome Institute"/>
            <person name="Anderson I."/>
            <person name="Huntemann M."/>
            <person name="Han J."/>
            <person name="Chen A."/>
            <person name="Kyrpides N."/>
            <person name="Mavromatis K."/>
            <person name="Markowitz V."/>
            <person name="Palaniappan K."/>
            <person name="Ivanova N."/>
            <person name="Schaumberg A."/>
            <person name="Pati A."/>
            <person name="Liolios K."/>
            <person name="Nordberg H.P."/>
            <person name="Cantor M.N."/>
            <person name="Hua S.X."/>
            <person name="Woyke T."/>
        </authorList>
    </citation>
    <scope>NUCLEOTIDE SEQUENCE [LARGE SCALE GENOMIC DNA]</scope>
    <source>
        <strain evidence="2 4">XH-48</strain>
    </source>
</reference>
<dbReference type="GeneID" id="25145183"/>
<keyword evidence="4" id="KW-1185">Reference proteome</keyword>
<dbReference type="KEGG" id="hlr:HALLA_12085"/>
<dbReference type="STRING" id="797299.HALLA_11785"/>
<dbReference type="EMBL" id="CP007055">
    <property type="protein sequence ID" value="AHG00915.1"/>
    <property type="molecule type" value="Genomic_DNA"/>
</dbReference>